<name>A0A1H6T150_9BACT</name>
<organism evidence="1 2">
    <name type="scientific">Dyadobacter koreensis</name>
    <dbReference type="NCBI Taxonomy" id="408657"/>
    <lineage>
        <taxon>Bacteria</taxon>
        <taxon>Pseudomonadati</taxon>
        <taxon>Bacteroidota</taxon>
        <taxon>Cytophagia</taxon>
        <taxon>Cytophagales</taxon>
        <taxon>Spirosomataceae</taxon>
        <taxon>Dyadobacter</taxon>
    </lineage>
</organism>
<dbReference type="STRING" id="408657.SAMN04487995_1951"/>
<evidence type="ECO:0000313" key="1">
    <source>
        <dbReference type="EMBL" id="SEI73781.1"/>
    </source>
</evidence>
<dbReference type="Proteomes" id="UP000199532">
    <property type="component" value="Unassembled WGS sequence"/>
</dbReference>
<gene>
    <name evidence="1" type="ORF">SAMN04487995_1951</name>
</gene>
<dbReference type="Pfam" id="PF13715">
    <property type="entry name" value="CarbopepD_reg_2"/>
    <property type="match status" value="1"/>
</dbReference>
<keyword evidence="2" id="KW-1185">Reference proteome</keyword>
<proteinExistence type="predicted"/>
<dbReference type="Pfam" id="PF18939">
    <property type="entry name" value="DUF5686"/>
    <property type="match status" value="1"/>
</dbReference>
<sequence length="870" mass="101150">MKDSPAFKARSRRRQKKIEMIVRFKIVAVFFLILFGADFVSAQTTIIRGVLTDSASKETLPYANVLIPGTTIGTLADDEGRYAIKLEGTYTKIQFGYIGYNTAVRTIEPGKDQVINVKLSVNTSMLTEVVIKGKARYRNRNNPAVELIQKVIDHKKENQMEANDYVQYEQYEKISLALSNLSDKFREKRIFRNYQFLFTEQDSSTIGGKNMLPAYLRERLSQIYFRKNPYKKKQRVLADQRAEYDARFIDNDGLSTYFNRLYEDINIYNNNISVVTNLLLSPIANSAPTFYKFFITDTIKTQQPWLVELSFIPRNKTDLLFQGKLYVTLDGHYGVQHAYLTVNKDINLNFMRDLEAKLEFEKSSDGRYHMSKSTLGMEFAFGDKGGGLYGERTVTFRDYEINRAQKDSVYQGPAEEIMYNPDEKKNPDFWVNSRHIPLERREVEIYKNVDTLQTIKSFKRTMDIGTLLFAGYKTLGPLEIGPVNTFYSFNPVEGLRLRFGGRTTPQFSKRLYFETYAAYGFKDMKWKYFVSGTYSLNNKSVYHFPLHYFRVSYQHDTKIPGQELQFVQEDNFLLSFKRGNNDRWLYNDIYKFEYVREFPSRISYKLGFTQWAQSPAGALVYQRYDTTSDGLINIPKLSNSEVSLELRYAPKEQYYQGKLYRIPIPNKYPVFTFRYAAGIKGFLDGETSYHNFTGNIAKRFFLSQFGYADVTAEGGYLIGKNIPFPLLTIHRANQSYAYQLSSYNLMNFLEFVSDHYASLGVEYYLNGFLFNKIPLLKRLKLREVVAFKGLYGGLRNENNPANNPELYRFLRNDDGTSATYSLNKEPYMEGSVGIANIFKLLRVDLVKRFNYLDNPNVSEWGIRARVKLDF</sequence>
<dbReference type="SUPFAM" id="SSF49464">
    <property type="entry name" value="Carboxypeptidase regulatory domain-like"/>
    <property type="match status" value="1"/>
</dbReference>
<dbReference type="AlphaFoldDB" id="A0A1H6T150"/>
<dbReference type="InterPro" id="IPR043741">
    <property type="entry name" value="DUF5686"/>
</dbReference>
<dbReference type="InterPro" id="IPR008969">
    <property type="entry name" value="CarboxyPept-like_regulatory"/>
</dbReference>
<dbReference type="Gene3D" id="2.60.40.1120">
    <property type="entry name" value="Carboxypeptidase-like, regulatory domain"/>
    <property type="match status" value="1"/>
</dbReference>
<accession>A0A1H6T150</accession>
<protein>
    <submittedName>
        <fullName evidence="1">CarboxypepD_reg-like domain-containing protein</fullName>
    </submittedName>
</protein>
<dbReference type="EMBL" id="FNXY01000003">
    <property type="protein sequence ID" value="SEI73781.1"/>
    <property type="molecule type" value="Genomic_DNA"/>
</dbReference>
<evidence type="ECO:0000313" key="2">
    <source>
        <dbReference type="Proteomes" id="UP000199532"/>
    </source>
</evidence>
<reference evidence="1 2" key="1">
    <citation type="submission" date="2016-10" db="EMBL/GenBank/DDBJ databases">
        <authorList>
            <person name="de Groot N.N."/>
        </authorList>
    </citation>
    <scope>NUCLEOTIDE SEQUENCE [LARGE SCALE GENOMIC DNA]</scope>
    <source>
        <strain evidence="1 2">DSM 19938</strain>
    </source>
</reference>